<keyword evidence="1" id="KW-0812">Transmembrane</keyword>
<sequence length="295" mass="32281">MSRLSSPPVIVAALLLLLAGAGALGWLWLRDGLMTPTAIVILFLPVALLIGGVTAWGTDRSQIGITAWALTMFGALVPAVYVMQSGPDNWFAQWRFMVAFGVAYFAIMAVFMLWLAAWTAWVPPAPGAMPLPEQRLKRRIESLANAGLNLHVERPADRPEQLLVTRDFRGGKRTIGVRLTFVSAGHCVRAREVSLVRGDKPMNAGEARMSSSLRPRDGTHPDADIIYDASLTLTPPNEAIRRQIAPRIADDRVEIVGDSEAAANPANLAHVLTEVVHQSGWGWQGVFFDWQRGCR</sequence>
<dbReference type="AlphaFoldDB" id="A0AA86GY47"/>
<dbReference type="Proteomes" id="UP000058599">
    <property type="component" value="Chromosome"/>
</dbReference>
<feature type="transmembrane region" description="Helical" evidence="1">
    <location>
        <begin position="63"/>
        <end position="84"/>
    </location>
</feature>
<accession>A0AA86GY47</accession>
<reference evidence="2 3" key="1">
    <citation type="journal article" date="2016" name="BMC Genomics">
        <title>Genomic analysis of the nitrate-respiring Sphingopyxis granuli (formerly Sphingomonas macrogoltabida) strain TFA.</title>
        <authorList>
            <person name="Garcia-Romero I."/>
            <person name="Perez-Pulido A.J."/>
            <person name="Gonzalez-Flores Y.E."/>
            <person name="Reyes-Ramirez F."/>
            <person name="Santero E."/>
            <person name="Floriano B."/>
        </authorList>
    </citation>
    <scope>NUCLEOTIDE SEQUENCE [LARGE SCALE GENOMIC DNA]</scope>
    <source>
        <strain evidence="2 3">TFA</strain>
    </source>
</reference>
<organism evidence="2 3">
    <name type="scientific">Sphingopyxis granuli</name>
    <dbReference type="NCBI Taxonomy" id="267128"/>
    <lineage>
        <taxon>Bacteria</taxon>
        <taxon>Pseudomonadati</taxon>
        <taxon>Pseudomonadota</taxon>
        <taxon>Alphaproteobacteria</taxon>
        <taxon>Sphingomonadales</taxon>
        <taxon>Sphingomonadaceae</taxon>
        <taxon>Sphingopyxis</taxon>
    </lineage>
</organism>
<proteinExistence type="predicted"/>
<dbReference type="EMBL" id="CP012199">
    <property type="protein sequence ID" value="AMG76203.1"/>
    <property type="molecule type" value="Genomic_DNA"/>
</dbReference>
<keyword evidence="3" id="KW-1185">Reference proteome</keyword>
<gene>
    <name evidence="2" type="ORF">SGRAN_3871</name>
</gene>
<dbReference type="KEGG" id="sgi:SGRAN_3871"/>
<evidence type="ECO:0000313" key="2">
    <source>
        <dbReference type="EMBL" id="AMG76203.1"/>
    </source>
</evidence>
<dbReference type="RefSeq" id="WP_067186292.1">
    <property type="nucleotide sequence ID" value="NZ_CP012199.1"/>
</dbReference>
<evidence type="ECO:0000313" key="3">
    <source>
        <dbReference type="Proteomes" id="UP000058599"/>
    </source>
</evidence>
<keyword evidence="1" id="KW-0472">Membrane</keyword>
<keyword evidence="1" id="KW-1133">Transmembrane helix</keyword>
<feature type="transmembrane region" description="Helical" evidence="1">
    <location>
        <begin position="96"/>
        <end position="121"/>
    </location>
</feature>
<protein>
    <submittedName>
        <fullName evidence="2">Uncharacterized protein</fullName>
    </submittedName>
</protein>
<name>A0AA86GY47_9SPHN</name>
<evidence type="ECO:0000256" key="1">
    <source>
        <dbReference type="SAM" id="Phobius"/>
    </source>
</evidence>
<feature type="transmembrane region" description="Helical" evidence="1">
    <location>
        <begin position="33"/>
        <end position="56"/>
    </location>
</feature>